<organism evidence="6 7">
    <name type="scientific">Sphagnum troendelagicum</name>
    <dbReference type="NCBI Taxonomy" id="128251"/>
    <lineage>
        <taxon>Eukaryota</taxon>
        <taxon>Viridiplantae</taxon>
        <taxon>Streptophyta</taxon>
        <taxon>Embryophyta</taxon>
        <taxon>Bryophyta</taxon>
        <taxon>Sphagnophytina</taxon>
        <taxon>Sphagnopsida</taxon>
        <taxon>Sphagnales</taxon>
        <taxon>Sphagnaceae</taxon>
        <taxon>Sphagnum</taxon>
    </lineage>
</organism>
<dbReference type="PANTHER" id="PTHR12801:SF115">
    <property type="entry name" value="FI18136P1-RELATED"/>
    <property type="match status" value="1"/>
</dbReference>
<name>A0ABP0V378_9BRYO</name>
<accession>A0ABP0V378</accession>
<evidence type="ECO:0000256" key="1">
    <source>
        <dbReference type="ARBA" id="ARBA00004123"/>
    </source>
</evidence>
<evidence type="ECO:0000313" key="6">
    <source>
        <dbReference type="EMBL" id="CAK9236644.1"/>
    </source>
</evidence>
<keyword evidence="7" id="KW-1185">Reference proteome</keyword>
<dbReference type="InterPro" id="IPR036397">
    <property type="entry name" value="RNaseH_sf"/>
</dbReference>
<gene>
    <name evidence="6" type="ORF">CSSPTR1EN2_LOCUS23044</name>
</gene>
<dbReference type="InterPro" id="IPR012337">
    <property type="entry name" value="RNaseH-like_sf"/>
</dbReference>
<dbReference type="Gene3D" id="3.30.420.10">
    <property type="entry name" value="Ribonuclease H-like superfamily/Ribonuclease H"/>
    <property type="match status" value="1"/>
</dbReference>
<sequence length="283" mass="32452">MIVRTALSQWIKGQIGNWLEFVSSINARSSGLETDPARHPFDILAAFVKTFTNDENVQTVKRIRKWAHCHKLEELLNATHSWPKTPEQGWIISKRERKINVPERLIALDCEMLDCEGREAQIVKIFVVDHNCDILIDELVLPHKKVVDYLTHITGGKAEDLEGVSLTQEAVQAVLRYDFRVEGKPQNCLDDAIVPMRLVLHRLEHGLEGQGMLDIRMGLRSPEIFLDSYWLNIRHYCESQHKTGSTYAVSKSREEADSAFEQLQGFHAVVFVCLNPILFHYPL</sequence>
<dbReference type="Proteomes" id="UP001497512">
    <property type="component" value="Chromosome 9"/>
</dbReference>
<keyword evidence="5" id="KW-0539">Nucleus</keyword>
<comment type="similarity">
    <text evidence="2">Belongs to the REXO1/REXO3 family.</text>
</comment>
<dbReference type="SUPFAM" id="SSF53098">
    <property type="entry name" value="Ribonuclease H-like"/>
    <property type="match status" value="1"/>
</dbReference>
<keyword evidence="3" id="KW-0540">Nuclease</keyword>
<dbReference type="InterPro" id="IPR047021">
    <property type="entry name" value="REXO1/3/4-like"/>
</dbReference>
<evidence type="ECO:0000256" key="3">
    <source>
        <dbReference type="ARBA" id="ARBA00022722"/>
    </source>
</evidence>
<dbReference type="PANTHER" id="PTHR12801">
    <property type="entry name" value="RNA EXONUCLEASE REXO1 / RECO3 FAMILY MEMBER-RELATED"/>
    <property type="match status" value="1"/>
</dbReference>
<protein>
    <recommendedName>
        <fullName evidence="8">Exonuclease domain-containing protein</fullName>
    </recommendedName>
</protein>
<reference evidence="6" key="1">
    <citation type="submission" date="2024-02" db="EMBL/GenBank/DDBJ databases">
        <authorList>
            <consortium name="ELIXIR-Norway"/>
            <consortium name="Elixir Norway"/>
        </authorList>
    </citation>
    <scope>NUCLEOTIDE SEQUENCE</scope>
</reference>
<evidence type="ECO:0000256" key="4">
    <source>
        <dbReference type="ARBA" id="ARBA00022801"/>
    </source>
</evidence>
<proteinExistence type="inferred from homology"/>
<evidence type="ECO:0000256" key="2">
    <source>
        <dbReference type="ARBA" id="ARBA00006357"/>
    </source>
</evidence>
<evidence type="ECO:0000313" key="7">
    <source>
        <dbReference type="Proteomes" id="UP001497512"/>
    </source>
</evidence>
<comment type="subcellular location">
    <subcellularLocation>
        <location evidence="1">Nucleus</location>
    </subcellularLocation>
</comment>
<dbReference type="EMBL" id="OZ019901">
    <property type="protein sequence ID" value="CAK9236644.1"/>
    <property type="molecule type" value="Genomic_DNA"/>
</dbReference>
<evidence type="ECO:0008006" key="8">
    <source>
        <dbReference type="Google" id="ProtNLM"/>
    </source>
</evidence>
<keyword evidence="4" id="KW-0378">Hydrolase</keyword>
<evidence type="ECO:0000256" key="5">
    <source>
        <dbReference type="ARBA" id="ARBA00023242"/>
    </source>
</evidence>